<dbReference type="EMBL" id="LOCM01000016">
    <property type="protein sequence ID" value="PND47856.1"/>
    <property type="molecule type" value="Genomic_DNA"/>
</dbReference>
<feature type="compositionally biased region" description="Basic and acidic residues" evidence="6">
    <location>
        <begin position="1"/>
        <end position="40"/>
    </location>
</feature>
<proteinExistence type="predicted"/>
<evidence type="ECO:0000256" key="2">
    <source>
        <dbReference type="ARBA" id="ARBA00022525"/>
    </source>
</evidence>
<comment type="caution">
    <text evidence="9">The sequence shown here is derived from an EMBL/GenBank/DDBJ whole genome shotgun (WGS) entry which is preliminary data.</text>
</comment>
<sequence length="122" mass="12411">MNPDGTKSEFTLHDGKDGKDGQPGKDGKPGLNGKDGRNGMDGKAGQDASQKAETKEEMPSGKSVAEKVMPTGMGNAKAPSQNPSASEQLPSTGDSVNPFFTAAALAVMASAGMVSALKTKKD</sequence>
<dbReference type="PRINTS" id="PR00015">
    <property type="entry name" value="GPOSANCHOR"/>
</dbReference>
<feature type="region of interest" description="Disordered" evidence="6">
    <location>
        <begin position="1"/>
        <end position="94"/>
    </location>
</feature>
<evidence type="ECO:0000256" key="4">
    <source>
        <dbReference type="ARBA" id="ARBA00022737"/>
    </source>
</evidence>
<dbReference type="NCBIfam" id="TIGR01167">
    <property type="entry name" value="LPXTG_anchor"/>
    <property type="match status" value="1"/>
</dbReference>
<dbReference type="AlphaFoldDB" id="A0A2N8LCH8"/>
<reference evidence="9 10" key="1">
    <citation type="submission" date="2015-12" db="EMBL/GenBank/DDBJ databases">
        <title>Streptococcus penaeicida sp. nov.</title>
        <authorList>
            <person name="Gomez-Gil B."/>
            <person name="Morales-Covarrubias M."/>
        </authorList>
    </citation>
    <scope>NUCLEOTIDE SEQUENCE [LARGE SCALE GENOMIC DNA]</scope>
    <source>
        <strain evidence="9 10">CAIM 1838</strain>
    </source>
</reference>
<keyword evidence="10" id="KW-1185">Reference proteome</keyword>
<gene>
    <name evidence="9" type="ORF">AT575_04420</name>
</gene>
<dbReference type="InterPro" id="IPR019950">
    <property type="entry name" value="M_anchor"/>
</dbReference>
<dbReference type="Proteomes" id="UP000235963">
    <property type="component" value="Unassembled WGS sequence"/>
</dbReference>
<dbReference type="Pfam" id="PF00746">
    <property type="entry name" value="Gram_pos_anchor"/>
    <property type="match status" value="1"/>
</dbReference>
<organism evidence="9 10">
    <name type="scientific">Streptococcus penaeicida</name>
    <dbReference type="NCBI Taxonomy" id="1765960"/>
    <lineage>
        <taxon>Bacteria</taxon>
        <taxon>Bacillati</taxon>
        <taxon>Bacillota</taxon>
        <taxon>Bacilli</taxon>
        <taxon>Lactobacillales</taxon>
        <taxon>Streptococcaceae</taxon>
        <taxon>Streptococcus</taxon>
    </lineage>
</organism>
<dbReference type="Pfam" id="PF01391">
    <property type="entry name" value="Collagen"/>
    <property type="match status" value="1"/>
</dbReference>
<evidence type="ECO:0000256" key="7">
    <source>
        <dbReference type="SAM" id="Phobius"/>
    </source>
</evidence>
<keyword evidence="7" id="KW-0812">Transmembrane</keyword>
<keyword evidence="4" id="KW-0677">Repeat</keyword>
<keyword evidence="2" id="KW-0964">Secreted</keyword>
<evidence type="ECO:0000259" key="8">
    <source>
        <dbReference type="PROSITE" id="PS50847"/>
    </source>
</evidence>
<evidence type="ECO:0000313" key="10">
    <source>
        <dbReference type="Proteomes" id="UP000235963"/>
    </source>
</evidence>
<dbReference type="PROSITE" id="PS50847">
    <property type="entry name" value="GRAM_POS_ANCHORING"/>
    <property type="match status" value="1"/>
</dbReference>
<name>A0A2N8LCH8_9STRE</name>
<evidence type="ECO:0000256" key="3">
    <source>
        <dbReference type="ARBA" id="ARBA00022729"/>
    </source>
</evidence>
<keyword evidence="3" id="KW-0732">Signal</keyword>
<dbReference type="InterPro" id="IPR008160">
    <property type="entry name" value="Collagen"/>
</dbReference>
<dbReference type="InterPro" id="IPR019931">
    <property type="entry name" value="LPXTG_anchor"/>
</dbReference>
<keyword evidence="7" id="KW-0472">Membrane</keyword>
<accession>A0A2N8LCH8</accession>
<protein>
    <recommendedName>
        <fullName evidence="8">Gram-positive cocci surface proteins LPxTG domain-containing protein</fullName>
    </recommendedName>
</protein>
<keyword evidence="1" id="KW-0134">Cell wall</keyword>
<feature type="transmembrane region" description="Helical" evidence="7">
    <location>
        <begin position="99"/>
        <end position="117"/>
    </location>
</feature>
<keyword evidence="7" id="KW-1133">Transmembrane helix</keyword>
<feature type="domain" description="Gram-positive cocci surface proteins LPxTG" evidence="8">
    <location>
        <begin position="89"/>
        <end position="122"/>
    </location>
</feature>
<evidence type="ECO:0000313" key="9">
    <source>
        <dbReference type="EMBL" id="PND47856.1"/>
    </source>
</evidence>
<evidence type="ECO:0000256" key="6">
    <source>
        <dbReference type="SAM" id="MobiDB-lite"/>
    </source>
</evidence>
<evidence type="ECO:0000256" key="5">
    <source>
        <dbReference type="ARBA" id="ARBA00023088"/>
    </source>
</evidence>
<evidence type="ECO:0000256" key="1">
    <source>
        <dbReference type="ARBA" id="ARBA00022512"/>
    </source>
</evidence>
<feature type="compositionally biased region" description="Polar residues" evidence="6">
    <location>
        <begin position="78"/>
        <end position="94"/>
    </location>
</feature>
<feature type="compositionally biased region" description="Basic and acidic residues" evidence="6">
    <location>
        <begin position="50"/>
        <end position="59"/>
    </location>
</feature>
<keyword evidence="5" id="KW-0572">Peptidoglycan-anchor</keyword>